<evidence type="ECO:0000256" key="2">
    <source>
        <dbReference type="ARBA" id="ARBA00022519"/>
    </source>
</evidence>
<keyword evidence="3 6" id="KW-0812">Transmembrane</keyword>
<evidence type="ECO:0000256" key="6">
    <source>
        <dbReference type="SAM" id="Phobius"/>
    </source>
</evidence>
<evidence type="ECO:0000256" key="1">
    <source>
        <dbReference type="ARBA" id="ARBA00022475"/>
    </source>
</evidence>
<gene>
    <name evidence="7" type="ORF">SAMN05660836_02310</name>
</gene>
<dbReference type="Pfam" id="PF06835">
    <property type="entry name" value="LptC"/>
    <property type="match status" value="1"/>
</dbReference>
<keyword evidence="8" id="KW-1185">Reference proteome</keyword>
<feature type="transmembrane region" description="Helical" evidence="6">
    <location>
        <begin position="12"/>
        <end position="31"/>
    </location>
</feature>
<dbReference type="InterPro" id="IPR026265">
    <property type="entry name" value="LptC"/>
</dbReference>
<dbReference type="OrthoDB" id="5397263at2"/>
<dbReference type="EMBL" id="FOUU01000010">
    <property type="protein sequence ID" value="SFN01169.1"/>
    <property type="molecule type" value="Genomic_DNA"/>
</dbReference>
<evidence type="ECO:0000256" key="3">
    <source>
        <dbReference type="ARBA" id="ARBA00022692"/>
    </source>
</evidence>
<sequence>MTRPAPKPRSLFKILWGFIIGGLILSLFLFVSGRKPENRGSIPETGAPEQEGSARIENMEYTEVDGGKVKWTLRAQVATYFKTRDLTELEKVQLLFYLDDGSVLEMRGNRGLIYAGVKDIEINGNVNFLLPNGYKVHTERIYYSHSRRRIFSETPAELSGPGFLGKVSEWEYDLKTGKAFGRNGVVVKWQP</sequence>
<protein>
    <submittedName>
        <fullName evidence="7">LPS export ABC transporter protein LptC</fullName>
    </submittedName>
</protein>
<keyword evidence="1" id="KW-1003">Cell membrane</keyword>
<dbReference type="InterPro" id="IPR010664">
    <property type="entry name" value="LipoPS_assembly_LptC-rel"/>
</dbReference>
<accession>A0A1I4VJ43</accession>
<dbReference type="GO" id="GO:0015221">
    <property type="term" value="F:lipopolysaccharide transmembrane transporter activity"/>
    <property type="evidence" value="ECO:0007669"/>
    <property type="project" value="InterPro"/>
</dbReference>
<dbReference type="PANTHER" id="PTHR37481">
    <property type="entry name" value="LIPOPOLYSACCHARIDE EXPORT SYSTEM PROTEIN LPTC"/>
    <property type="match status" value="1"/>
</dbReference>
<dbReference type="GO" id="GO:0017089">
    <property type="term" value="F:glycolipid transfer activity"/>
    <property type="evidence" value="ECO:0007669"/>
    <property type="project" value="TreeGrafter"/>
</dbReference>
<keyword evidence="4 6" id="KW-1133">Transmembrane helix</keyword>
<evidence type="ECO:0000256" key="4">
    <source>
        <dbReference type="ARBA" id="ARBA00022989"/>
    </source>
</evidence>
<dbReference type="NCBIfam" id="TIGR04409">
    <property type="entry name" value="LptC_YrbK"/>
    <property type="match status" value="1"/>
</dbReference>
<dbReference type="Proteomes" id="UP000199611">
    <property type="component" value="Unassembled WGS sequence"/>
</dbReference>
<reference evidence="7 8" key="1">
    <citation type="submission" date="2016-10" db="EMBL/GenBank/DDBJ databases">
        <authorList>
            <person name="de Groot N.N."/>
        </authorList>
    </citation>
    <scope>NUCLEOTIDE SEQUENCE [LARGE SCALE GENOMIC DNA]</scope>
    <source>
        <strain evidence="7 8">DSM 9990</strain>
    </source>
</reference>
<dbReference type="STRING" id="39841.SAMN05660836_02310"/>
<proteinExistence type="predicted"/>
<dbReference type="PANTHER" id="PTHR37481:SF1">
    <property type="entry name" value="LIPOPOLYSACCHARIDE EXPORT SYSTEM PROTEIN LPTC"/>
    <property type="match status" value="1"/>
</dbReference>
<evidence type="ECO:0000313" key="7">
    <source>
        <dbReference type="EMBL" id="SFN01169.1"/>
    </source>
</evidence>
<name>A0A1I4VJ43_9BACT</name>
<dbReference type="RefSeq" id="WP_093396070.1">
    <property type="nucleotide sequence ID" value="NZ_FOUU01000010.1"/>
</dbReference>
<evidence type="ECO:0000313" key="8">
    <source>
        <dbReference type="Proteomes" id="UP000199611"/>
    </source>
</evidence>
<evidence type="ECO:0000256" key="5">
    <source>
        <dbReference type="ARBA" id="ARBA00023136"/>
    </source>
</evidence>
<dbReference type="GO" id="GO:0030288">
    <property type="term" value="C:outer membrane-bounded periplasmic space"/>
    <property type="evidence" value="ECO:0007669"/>
    <property type="project" value="TreeGrafter"/>
</dbReference>
<dbReference type="AlphaFoldDB" id="A0A1I4VJ43"/>
<keyword evidence="2" id="KW-0997">Cell inner membrane</keyword>
<dbReference type="GO" id="GO:0005886">
    <property type="term" value="C:plasma membrane"/>
    <property type="evidence" value="ECO:0007669"/>
    <property type="project" value="InterPro"/>
</dbReference>
<organism evidence="7 8">
    <name type="scientific">Thermodesulforhabdus norvegica</name>
    <dbReference type="NCBI Taxonomy" id="39841"/>
    <lineage>
        <taxon>Bacteria</taxon>
        <taxon>Pseudomonadati</taxon>
        <taxon>Thermodesulfobacteriota</taxon>
        <taxon>Syntrophobacteria</taxon>
        <taxon>Syntrophobacterales</taxon>
        <taxon>Thermodesulforhabdaceae</taxon>
        <taxon>Thermodesulforhabdus</taxon>
    </lineage>
</organism>
<keyword evidence="5 6" id="KW-0472">Membrane</keyword>
<dbReference type="InterPro" id="IPR052363">
    <property type="entry name" value="LPS_export_LptC"/>
</dbReference>
<dbReference type="Gene3D" id="2.60.450.10">
    <property type="entry name" value="Lipopolysaccharide (LPS) transport protein A like domain"/>
    <property type="match status" value="1"/>
</dbReference>